<name>A0A9I9E588_CUCME</name>
<evidence type="ECO:0000256" key="1">
    <source>
        <dbReference type="SAM" id="Phobius"/>
    </source>
</evidence>
<organism evidence="2">
    <name type="scientific">Cucumis melo</name>
    <name type="common">Muskmelon</name>
    <dbReference type="NCBI Taxonomy" id="3656"/>
    <lineage>
        <taxon>Eukaryota</taxon>
        <taxon>Viridiplantae</taxon>
        <taxon>Streptophyta</taxon>
        <taxon>Embryophyta</taxon>
        <taxon>Tracheophyta</taxon>
        <taxon>Spermatophyta</taxon>
        <taxon>Magnoliopsida</taxon>
        <taxon>eudicotyledons</taxon>
        <taxon>Gunneridae</taxon>
        <taxon>Pentapetalae</taxon>
        <taxon>rosids</taxon>
        <taxon>fabids</taxon>
        <taxon>Cucurbitales</taxon>
        <taxon>Cucurbitaceae</taxon>
        <taxon>Benincaseae</taxon>
        <taxon>Cucumis</taxon>
    </lineage>
</organism>
<dbReference type="AlphaFoldDB" id="A0A9I9E588"/>
<dbReference type="EnsemblPlants" id="MELO3C028967.2.1">
    <property type="protein sequence ID" value="MELO3C028967.2.1"/>
    <property type="gene ID" value="MELO3C028967.2"/>
</dbReference>
<accession>A0A9I9E588</accession>
<dbReference type="Gramene" id="MELO3C028967.2.1">
    <property type="protein sequence ID" value="MELO3C028967.2.1"/>
    <property type="gene ID" value="MELO3C028967.2"/>
</dbReference>
<keyword evidence="1" id="KW-1133">Transmembrane helix</keyword>
<keyword evidence="1" id="KW-0812">Transmembrane</keyword>
<evidence type="ECO:0000313" key="2">
    <source>
        <dbReference type="EnsemblPlants" id="MELO3C028967.2.1"/>
    </source>
</evidence>
<protein>
    <submittedName>
        <fullName evidence="2">Uncharacterized protein</fullName>
    </submittedName>
</protein>
<feature type="transmembrane region" description="Helical" evidence="1">
    <location>
        <begin position="121"/>
        <end position="150"/>
    </location>
</feature>
<proteinExistence type="predicted"/>
<sequence length="175" mass="19817">METLVLGFPFRVSIIPILPLKSLHSLICPLADFSPSSSPSTLSPFRFCNRKINSLPSKTPFASLRNPSIYLSKPSLSHSETRTRFVEGFTPTSLPPKRFGFRFVGFIEQLRLFLASETFPFVFDVTFCFHILIILHPFLPSFVCIIHVVIDVIHVDSSMYKDVDLHNTLVRGTTD</sequence>
<keyword evidence="1" id="KW-0472">Membrane</keyword>
<reference evidence="2" key="1">
    <citation type="submission" date="2023-03" db="UniProtKB">
        <authorList>
            <consortium name="EnsemblPlants"/>
        </authorList>
    </citation>
    <scope>IDENTIFICATION</scope>
</reference>